<evidence type="ECO:0000256" key="1">
    <source>
        <dbReference type="SAM" id="Phobius"/>
    </source>
</evidence>
<feature type="transmembrane region" description="Helical" evidence="1">
    <location>
        <begin position="60"/>
        <end position="81"/>
    </location>
</feature>
<evidence type="ECO:0008006" key="4">
    <source>
        <dbReference type="Google" id="ProtNLM"/>
    </source>
</evidence>
<feature type="transmembrane region" description="Helical" evidence="1">
    <location>
        <begin position="93"/>
        <end position="117"/>
    </location>
</feature>
<gene>
    <name evidence="2" type="ORF">B5F17_10420</name>
</gene>
<proteinExistence type="predicted"/>
<keyword evidence="1" id="KW-0472">Membrane</keyword>
<name>A0A1Y4L697_9FIRM</name>
<comment type="caution">
    <text evidence="2">The sequence shown here is derived from an EMBL/GenBank/DDBJ whole genome shotgun (WGS) entry which is preliminary data.</text>
</comment>
<sequence>MVSSDWPVCCAAFYVFCAEGIFYTHSRKNYMLRLYIGWVLMNLCNNWISQKFAQPSGIIILNGMFGTMFLVVLTVTSVELIRAGQKERAVRKIGMGLAGLFYFVASFAVQCGAYIAMTGMFDAQTGEITNRMFPVVQRGVQIMMIFVPNLMNVEGGFLFVLLGVAFYYLRRWRIAQVAALGVLCLIQWLALPQYWLTDLFIFLAAIPICLYNGQAGSNRHKFLFYWYYPAHVYLIYIVGYLLMTRWGVAY</sequence>
<keyword evidence="1" id="KW-0812">Transmembrane</keyword>
<feature type="transmembrane region" description="Helical" evidence="1">
    <location>
        <begin position="142"/>
        <end position="167"/>
    </location>
</feature>
<feature type="transmembrane region" description="Helical" evidence="1">
    <location>
        <begin position="196"/>
        <end position="213"/>
    </location>
</feature>
<feature type="transmembrane region" description="Helical" evidence="1">
    <location>
        <begin position="6"/>
        <end position="23"/>
    </location>
</feature>
<keyword evidence="1" id="KW-1133">Transmembrane helix</keyword>
<dbReference type="AlphaFoldDB" id="A0A1Y4L697"/>
<feature type="transmembrane region" description="Helical" evidence="1">
    <location>
        <begin position="30"/>
        <end position="48"/>
    </location>
</feature>
<evidence type="ECO:0000313" key="3">
    <source>
        <dbReference type="Proteomes" id="UP000195897"/>
    </source>
</evidence>
<accession>A0A1Y4L697</accession>
<dbReference type="Proteomes" id="UP000195897">
    <property type="component" value="Unassembled WGS sequence"/>
</dbReference>
<reference evidence="3" key="1">
    <citation type="submission" date="2017-04" db="EMBL/GenBank/DDBJ databases">
        <title>Function of individual gut microbiota members based on whole genome sequencing of pure cultures obtained from chicken caecum.</title>
        <authorList>
            <person name="Medvecky M."/>
            <person name="Cejkova D."/>
            <person name="Polansky O."/>
            <person name="Karasova D."/>
            <person name="Kubasova T."/>
            <person name="Cizek A."/>
            <person name="Rychlik I."/>
        </authorList>
    </citation>
    <scope>NUCLEOTIDE SEQUENCE [LARGE SCALE GENOMIC DNA]</scope>
    <source>
        <strain evidence="3">An180</strain>
    </source>
</reference>
<protein>
    <recommendedName>
        <fullName evidence="4">Conjugal transfer protein TraX</fullName>
    </recommendedName>
</protein>
<evidence type="ECO:0000313" key="2">
    <source>
        <dbReference type="EMBL" id="OUP52216.1"/>
    </source>
</evidence>
<feature type="transmembrane region" description="Helical" evidence="1">
    <location>
        <begin position="225"/>
        <end position="243"/>
    </location>
</feature>
<dbReference type="EMBL" id="NFKK01000012">
    <property type="protein sequence ID" value="OUP52216.1"/>
    <property type="molecule type" value="Genomic_DNA"/>
</dbReference>
<feature type="transmembrane region" description="Helical" evidence="1">
    <location>
        <begin position="174"/>
        <end position="190"/>
    </location>
</feature>
<organism evidence="2 3">
    <name type="scientific">Butyricicoccus pullicaecorum</name>
    <dbReference type="NCBI Taxonomy" id="501571"/>
    <lineage>
        <taxon>Bacteria</taxon>
        <taxon>Bacillati</taxon>
        <taxon>Bacillota</taxon>
        <taxon>Clostridia</taxon>
        <taxon>Eubacteriales</taxon>
        <taxon>Butyricicoccaceae</taxon>
        <taxon>Butyricicoccus</taxon>
    </lineage>
</organism>